<feature type="domain" description="Lon-like helical" evidence="2">
    <location>
        <begin position="29"/>
        <end position="62"/>
    </location>
</feature>
<evidence type="ECO:0000259" key="1">
    <source>
        <dbReference type="Pfam" id="PF13654"/>
    </source>
</evidence>
<name>X1AH66_9ZZZZ</name>
<dbReference type="InterPro" id="IPR041699">
    <property type="entry name" value="AAA_32"/>
</dbReference>
<reference evidence="3" key="1">
    <citation type="journal article" date="2014" name="Front. Microbiol.">
        <title>High frequency of phylogenetically diverse reductive dehalogenase-homologous genes in deep subseafloor sedimentary metagenomes.</title>
        <authorList>
            <person name="Kawai M."/>
            <person name="Futagami T."/>
            <person name="Toyoda A."/>
            <person name="Takaki Y."/>
            <person name="Nishi S."/>
            <person name="Hori S."/>
            <person name="Arai W."/>
            <person name="Tsubouchi T."/>
            <person name="Morono Y."/>
            <person name="Uchiyama I."/>
            <person name="Ito T."/>
            <person name="Fujiyama A."/>
            <person name="Inagaki F."/>
            <person name="Takami H."/>
        </authorList>
    </citation>
    <scope>NUCLEOTIDE SEQUENCE</scope>
    <source>
        <strain evidence="3">Expedition CK06-06</strain>
    </source>
</reference>
<sequence>MAGRTGTGRETAVKDFLEEFAKNKPVPPDVCYVNNFNDPYEPKAIELLQGKGKIFKRDMANLIDEVRRVLPEVFKSEDYAAKRDATMKTIKEERKKLFEQLNKRAQDEGFILQSTPTGLLIIPVVDGKPQSEQDFMSLKPELKDKIQKKKEKLSIDLRSAVRHLRGLEGKVNEALKKLNHEVAHYVIDHLVDDIKEKYKKFTEVVTYLKEVQNDILDNITEFLKENEDSSSDFLAPWMSKIPLKKYEVNVIIDNSSLQGAPVIIEHNPTYRNLFGRIEKEAQLGVLTTDFTMIHAGSLHKANGGFLVLTVEELLKNLFSWEGLKTALMNGRIIIEEAGERLGFITTRGLKPAPIPLNIKVVLLGNPLLYHIIYMMDM</sequence>
<proteinExistence type="predicted"/>
<protein>
    <submittedName>
        <fullName evidence="3">Uncharacterized protein</fullName>
    </submittedName>
</protein>
<dbReference type="EMBL" id="BART01007537">
    <property type="protein sequence ID" value="GAG59396.1"/>
    <property type="molecule type" value="Genomic_DNA"/>
</dbReference>
<feature type="non-terminal residue" evidence="3">
    <location>
        <position position="377"/>
    </location>
</feature>
<dbReference type="InterPro" id="IPR046844">
    <property type="entry name" value="Lon-like_helical"/>
</dbReference>
<gene>
    <name evidence="3" type="ORF">S01H4_17145</name>
</gene>
<dbReference type="AlphaFoldDB" id="X1AH66"/>
<comment type="caution">
    <text evidence="3">The sequence shown here is derived from an EMBL/GenBank/DDBJ whole genome shotgun (WGS) entry which is preliminary data.</text>
</comment>
<evidence type="ECO:0000313" key="3">
    <source>
        <dbReference type="EMBL" id="GAG59396.1"/>
    </source>
</evidence>
<dbReference type="Gene3D" id="3.40.50.300">
    <property type="entry name" value="P-loop containing nucleotide triphosphate hydrolases"/>
    <property type="match status" value="2"/>
</dbReference>
<dbReference type="Pfam" id="PF13654">
    <property type="entry name" value="AAA_32"/>
    <property type="match status" value="1"/>
</dbReference>
<feature type="domain" description="Lon protease AAA" evidence="1">
    <location>
        <begin position="258"/>
        <end position="376"/>
    </location>
</feature>
<dbReference type="InterPro" id="IPR027417">
    <property type="entry name" value="P-loop_NTPase"/>
</dbReference>
<evidence type="ECO:0000259" key="2">
    <source>
        <dbReference type="Pfam" id="PF20437"/>
    </source>
</evidence>
<dbReference type="Pfam" id="PF20437">
    <property type="entry name" value="LonC_helical"/>
    <property type="match status" value="1"/>
</dbReference>
<organism evidence="3">
    <name type="scientific">marine sediment metagenome</name>
    <dbReference type="NCBI Taxonomy" id="412755"/>
    <lineage>
        <taxon>unclassified sequences</taxon>
        <taxon>metagenomes</taxon>
        <taxon>ecological metagenomes</taxon>
    </lineage>
</organism>
<accession>X1AH66</accession>